<dbReference type="Proteomes" id="UP000605846">
    <property type="component" value="Unassembled WGS sequence"/>
</dbReference>
<name>A0A8H7EV32_9FUNG</name>
<dbReference type="OrthoDB" id="5566667at2759"/>
<dbReference type="GO" id="GO:0016020">
    <property type="term" value="C:membrane"/>
    <property type="evidence" value="ECO:0007669"/>
    <property type="project" value="TreeGrafter"/>
</dbReference>
<feature type="coiled-coil region" evidence="1">
    <location>
        <begin position="33"/>
        <end position="102"/>
    </location>
</feature>
<protein>
    <recommendedName>
        <fullName evidence="3">Protein phosphatase 1 regulatory subunit 21 C-terminal domain-containing protein</fullName>
    </recommendedName>
</protein>
<reference evidence="4" key="1">
    <citation type="submission" date="2020-01" db="EMBL/GenBank/DDBJ databases">
        <title>Genome Sequencing of Three Apophysomyces-Like Fungal Strains Confirms a Novel Fungal Genus in the Mucoromycota with divergent Burkholderia-like Endosymbiotic Bacteria.</title>
        <authorList>
            <person name="Stajich J.E."/>
            <person name="Macias A.M."/>
            <person name="Carter-House D."/>
            <person name="Lovett B."/>
            <person name="Kasson L.R."/>
            <person name="Berry K."/>
            <person name="Grigoriev I."/>
            <person name="Chang Y."/>
            <person name="Spatafora J."/>
            <person name="Kasson M.T."/>
        </authorList>
    </citation>
    <scope>NUCLEOTIDE SEQUENCE</scope>
    <source>
        <strain evidence="4">NRRL A-21654</strain>
    </source>
</reference>
<dbReference type="InterPro" id="IPR049372">
    <property type="entry name" value="PPP1R21_C"/>
</dbReference>
<dbReference type="Pfam" id="PF21636">
    <property type="entry name" value="PPP1R21_C"/>
    <property type="match status" value="1"/>
</dbReference>
<evidence type="ECO:0000256" key="1">
    <source>
        <dbReference type="SAM" id="Coils"/>
    </source>
</evidence>
<dbReference type="EMBL" id="JABAYA010000016">
    <property type="protein sequence ID" value="KAF7730379.1"/>
    <property type="molecule type" value="Genomic_DNA"/>
</dbReference>
<accession>A0A8H7EV32</accession>
<feature type="domain" description="Protein phosphatase 1 regulatory subunit 21 C-terminal" evidence="3">
    <location>
        <begin position="391"/>
        <end position="492"/>
    </location>
</feature>
<keyword evidence="1" id="KW-0175">Coiled coil</keyword>
<dbReference type="AlphaFoldDB" id="A0A8H7EV32"/>
<dbReference type="PANTHER" id="PTHR21448">
    <property type="entry name" value="SMOOTH MUSCLE MYOSIN HEAVY CHAIN-RELATED"/>
    <property type="match status" value="1"/>
</dbReference>
<organism evidence="4 5">
    <name type="scientific">Apophysomyces ossiformis</name>
    <dbReference type="NCBI Taxonomy" id="679940"/>
    <lineage>
        <taxon>Eukaryota</taxon>
        <taxon>Fungi</taxon>
        <taxon>Fungi incertae sedis</taxon>
        <taxon>Mucoromycota</taxon>
        <taxon>Mucoromycotina</taxon>
        <taxon>Mucoromycetes</taxon>
        <taxon>Mucorales</taxon>
        <taxon>Mucorineae</taxon>
        <taxon>Mucoraceae</taxon>
        <taxon>Apophysomyces</taxon>
    </lineage>
</organism>
<dbReference type="GO" id="GO:0005769">
    <property type="term" value="C:early endosome"/>
    <property type="evidence" value="ECO:0007669"/>
    <property type="project" value="TreeGrafter"/>
</dbReference>
<evidence type="ECO:0000313" key="4">
    <source>
        <dbReference type="EMBL" id="KAF7730379.1"/>
    </source>
</evidence>
<feature type="coiled-coil region" evidence="1">
    <location>
        <begin position="372"/>
        <end position="476"/>
    </location>
</feature>
<gene>
    <name evidence="4" type="ORF">EC973_002185</name>
</gene>
<proteinExistence type="predicted"/>
<keyword evidence="5" id="KW-1185">Reference proteome</keyword>
<feature type="region of interest" description="Disordered" evidence="2">
    <location>
        <begin position="273"/>
        <end position="309"/>
    </location>
</feature>
<evidence type="ECO:0000256" key="2">
    <source>
        <dbReference type="SAM" id="MobiDB-lite"/>
    </source>
</evidence>
<comment type="caution">
    <text evidence="4">The sequence shown here is derived from an EMBL/GenBank/DDBJ whole genome shotgun (WGS) entry which is preliminary data.</text>
</comment>
<evidence type="ECO:0000313" key="5">
    <source>
        <dbReference type="Proteomes" id="UP000605846"/>
    </source>
</evidence>
<dbReference type="InterPro" id="IPR040024">
    <property type="entry name" value="PPP1R21"/>
</dbReference>
<dbReference type="PANTHER" id="PTHR21448:SF0">
    <property type="entry name" value="PROTEIN PHOSPHATASE 1 REGULATORY SUBUNIT 21"/>
    <property type="match status" value="1"/>
</dbReference>
<evidence type="ECO:0000259" key="3">
    <source>
        <dbReference type="Pfam" id="PF21636"/>
    </source>
</evidence>
<sequence length="504" mass="58148">MVGDSKSEKVWLTSAENLHEELSEVRHIYTDHVNGLHAQIAEFEKRIEELQMEISTLQNERRNQTSTLKQEKAALVAEVEQLKELLNEKNKLITENEDHMRASDVHLKSEIESLRAILLAKIGDIEKSESDDRELPSLESVIPASKSLEALENQARDYIYALREGTTLRGLPHQIAERLKIASESWSEELHNLITSLKSAEARTKELLDEKSHNQKVLNEQKNELTTLQKTIGDLRSQLEQQQGMEKITELQNEKAKLEEQMRELKNELEQSRKTLESSMKKELEISVRSSTEEPPKLTADKETQADFLLPEKVEGQAKEEEEDEEDVFVYPVVHQSDEENEDIFVYNGEDAPETNKHRPLSQESTAIVDTKESEQKNMQQENSDNAEVQENKWTEEDALAREATLTNHYENQIRQLTEKLQMADSKAVRYAKKVDILEGKLKESSDIEENLRLELEKLQKDYLKVEDQLATTEKNYQAQLDDMTVYLSALQQQKQDPSNTQAR</sequence>